<dbReference type="InterPro" id="IPR036291">
    <property type="entry name" value="NAD(P)-bd_dom_sf"/>
</dbReference>
<dbReference type="InterPro" id="IPR020904">
    <property type="entry name" value="Sc_DH/Rdtase_CS"/>
</dbReference>
<proteinExistence type="inferred from homology"/>
<accession>A0ABT9GY30</accession>
<keyword evidence="4 12" id="KW-0560">Oxidoreductase</keyword>
<evidence type="ECO:0000256" key="2">
    <source>
        <dbReference type="ARBA" id="ARBA00022563"/>
    </source>
</evidence>
<keyword evidence="13" id="KW-1185">Reference proteome</keyword>
<evidence type="ECO:0000313" key="13">
    <source>
        <dbReference type="Proteomes" id="UP001231616"/>
    </source>
</evidence>
<comment type="catalytic activity">
    <reaction evidence="10">
        <text>(6S)-5,6,7,8-tetrahydrofolate + NADP(+) = 7,8-dihydrofolate + NADPH + H(+)</text>
        <dbReference type="Rhea" id="RHEA:15009"/>
        <dbReference type="ChEBI" id="CHEBI:15378"/>
        <dbReference type="ChEBI" id="CHEBI:57451"/>
        <dbReference type="ChEBI" id="CHEBI:57453"/>
        <dbReference type="ChEBI" id="CHEBI:57783"/>
        <dbReference type="ChEBI" id="CHEBI:58349"/>
        <dbReference type="EC" id="1.5.1.3"/>
    </reaction>
</comment>
<dbReference type="SUPFAM" id="SSF51735">
    <property type="entry name" value="NAD(P)-binding Rossmann-fold domains"/>
    <property type="match status" value="1"/>
</dbReference>
<sequence length="255" mass="27339">MQIEPNPKGVIVITGAGQRVGLHCAIALLQQGYQIAVSYRKESAGIKALRSAGAHCIYADFQSLNDIAAFVEALAVYPTIRALIHNASSWQPDPPLHQRQPSGSVLGQLQQDAKVFDAMQQVHARAPFLLNRALLPQLTVGTEPTDIVHLTDFVASVGSSKHQAYAASKAALENLTLSLARKLAPGVKVNAIAPALLMFNEGDDAAYREKALAKSLMATAPGPDEVLNSLLYLLHSRYITGRVLALDGGRHLKLP</sequence>
<dbReference type="PANTHER" id="PTHR43639:SF6">
    <property type="entry name" value="DIHYDROMONAPTERIN REDUCTASE"/>
    <property type="match status" value="1"/>
</dbReference>
<comment type="function">
    <text evidence="5">Catalyzes the reduction of dihydromonapterin to tetrahydromonapterin. Also has lower activity with dihydrofolate.</text>
</comment>
<dbReference type="EC" id="1.5.1.3" evidence="1"/>
<dbReference type="GO" id="GO:0016491">
    <property type="term" value="F:oxidoreductase activity"/>
    <property type="evidence" value="ECO:0007669"/>
    <property type="project" value="UniProtKB-KW"/>
</dbReference>
<evidence type="ECO:0000256" key="9">
    <source>
        <dbReference type="ARBA" id="ARBA00042299"/>
    </source>
</evidence>
<gene>
    <name evidence="12" type="primary">folM</name>
    <name evidence="12" type="ORF">Q3O60_07175</name>
</gene>
<organism evidence="12 13">
    <name type="scientific">Alkalimonas collagenimarina</name>
    <dbReference type="NCBI Taxonomy" id="400390"/>
    <lineage>
        <taxon>Bacteria</taxon>
        <taxon>Pseudomonadati</taxon>
        <taxon>Pseudomonadota</taxon>
        <taxon>Gammaproteobacteria</taxon>
        <taxon>Alkalimonas</taxon>
    </lineage>
</organism>
<dbReference type="RefSeq" id="WP_305893229.1">
    <property type="nucleotide sequence ID" value="NZ_JAUZVZ010000008.1"/>
</dbReference>
<name>A0ABT9GY30_9GAMM</name>
<evidence type="ECO:0000256" key="11">
    <source>
        <dbReference type="ARBA" id="ARBA00049376"/>
    </source>
</evidence>
<dbReference type="EC" id="1.5.1.50" evidence="7"/>
<comment type="caution">
    <text evidence="12">The sequence shown here is derived from an EMBL/GenBank/DDBJ whole genome shotgun (WGS) entry which is preliminary data.</text>
</comment>
<evidence type="ECO:0000256" key="10">
    <source>
        <dbReference type="ARBA" id="ARBA00048873"/>
    </source>
</evidence>
<evidence type="ECO:0000256" key="4">
    <source>
        <dbReference type="ARBA" id="ARBA00023002"/>
    </source>
</evidence>
<protein>
    <recommendedName>
        <fullName evidence="8">Dihydromonapterin reductase</fullName>
        <ecNumber evidence="1">1.5.1.3</ecNumber>
        <ecNumber evidence="7">1.5.1.50</ecNumber>
    </recommendedName>
    <alternativeName>
        <fullName evidence="9">Dihydrofolate reductase</fullName>
    </alternativeName>
</protein>
<dbReference type="NCBIfam" id="NF005066">
    <property type="entry name" value="PRK06483.1"/>
    <property type="match status" value="1"/>
</dbReference>
<dbReference type="Proteomes" id="UP001231616">
    <property type="component" value="Unassembled WGS sequence"/>
</dbReference>
<comment type="catalytic activity">
    <reaction evidence="11">
        <text>7,8-dihydromonapterin + NADPH + H(+) = 5,6,7,8-tetrahydromonapterin + NADP(+)</text>
        <dbReference type="Rhea" id="RHEA:34847"/>
        <dbReference type="ChEBI" id="CHEBI:15378"/>
        <dbReference type="ChEBI" id="CHEBI:57783"/>
        <dbReference type="ChEBI" id="CHEBI:58349"/>
        <dbReference type="ChEBI" id="CHEBI:71175"/>
        <dbReference type="ChEBI" id="CHEBI:71177"/>
        <dbReference type="EC" id="1.5.1.50"/>
    </reaction>
</comment>
<dbReference type="PRINTS" id="PR00081">
    <property type="entry name" value="GDHRDH"/>
</dbReference>
<comment type="similarity">
    <text evidence="6">Belongs to the short-chain dehydrogenases/reductases (SDR) family. FolM subfamily.</text>
</comment>
<dbReference type="Gene3D" id="3.40.50.720">
    <property type="entry name" value="NAD(P)-binding Rossmann-like Domain"/>
    <property type="match status" value="1"/>
</dbReference>
<dbReference type="InterPro" id="IPR002347">
    <property type="entry name" value="SDR_fam"/>
</dbReference>
<evidence type="ECO:0000256" key="5">
    <source>
        <dbReference type="ARBA" id="ARBA00037508"/>
    </source>
</evidence>
<reference evidence="12 13" key="1">
    <citation type="submission" date="2023-08" db="EMBL/GenBank/DDBJ databases">
        <authorList>
            <person name="Joshi A."/>
            <person name="Thite S."/>
        </authorList>
    </citation>
    <scope>NUCLEOTIDE SEQUENCE [LARGE SCALE GENOMIC DNA]</scope>
    <source>
        <strain evidence="12 13">AC40</strain>
    </source>
</reference>
<dbReference type="EMBL" id="JAUZVZ010000008">
    <property type="protein sequence ID" value="MDP4535964.1"/>
    <property type="molecule type" value="Genomic_DNA"/>
</dbReference>
<evidence type="ECO:0000313" key="12">
    <source>
        <dbReference type="EMBL" id="MDP4535964.1"/>
    </source>
</evidence>
<keyword evidence="3" id="KW-0521">NADP</keyword>
<evidence type="ECO:0000256" key="3">
    <source>
        <dbReference type="ARBA" id="ARBA00022857"/>
    </source>
</evidence>
<keyword evidence="2" id="KW-0554">One-carbon metabolism</keyword>
<evidence type="ECO:0000256" key="6">
    <source>
        <dbReference type="ARBA" id="ARBA00038212"/>
    </source>
</evidence>
<dbReference type="PROSITE" id="PS00061">
    <property type="entry name" value="ADH_SHORT"/>
    <property type="match status" value="1"/>
</dbReference>
<dbReference type="Pfam" id="PF13561">
    <property type="entry name" value="adh_short_C2"/>
    <property type="match status" value="1"/>
</dbReference>
<evidence type="ECO:0000256" key="7">
    <source>
        <dbReference type="ARBA" id="ARBA00039145"/>
    </source>
</evidence>
<evidence type="ECO:0000256" key="8">
    <source>
        <dbReference type="ARBA" id="ARBA00039631"/>
    </source>
</evidence>
<evidence type="ECO:0000256" key="1">
    <source>
        <dbReference type="ARBA" id="ARBA00012856"/>
    </source>
</evidence>
<dbReference type="PANTHER" id="PTHR43639">
    <property type="entry name" value="OXIDOREDUCTASE, SHORT-CHAIN DEHYDROGENASE/REDUCTASE FAMILY (AFU_ORTHOLOGUE AFUA_5G02870)"/>
    <property type="match status" value="1"/>
</dbReference>